<proteinExistence type="predicted"/>
<dbReference type="EMBL" id="JAFFZS010000011">
    <property type="protein sequence ID" value="MBN0045573.1"/>
    <property type="molecule type" value="Genomic_DNA"/>
</dbReference>
<comment type="caution">
    <text evidence="1">The sequence shown here is derived from an EMBL/GenBank/DDBJ whole genome shotgun (WGS) entry which is preliminary data.</text>
</comment>
<accession>A0ABS2VR40</accession>
<keyword evidence="2" id="KW-1185">Reference proteome</keyword>
<gene>
    <name evidence="1" type="ORF">JS756_15950</name>
</gene>
<protein>
    <submittedName>
        <fullName evidence="1">Uncharacterized protein</fullName>
    </submittedName>
</protein>
<evidence type="ECO:0000313" key="1">
    <source>
        <dbReference type="EMBL" id="MBN0045573.1"/>
    </source>
</evidence>
<evidence type="ECO:0000313" key="2">
    <source>
        <dbReference type="Proteomes" id="UP000788262"/>
    </source>
</evidence>
<sequence>MAIASEMPLLDDEGRVMAVRCPAAGCGAVVDLIDGRLDRHLVRGQKCRTSGVQVVVAEG</sequence>
<organism evidence="1 2">
    <name type="scientific">Streptomyces actuosus</name>
    <dbReference type="NCBI Taxonomy" id="1885"/>
    <lineage>
        <taxon>Bacteria</taxon>
        <taxon>Bacillati</taxon>
        <taxon>Actinomycetota</taxon>
        <taxon>Actinomycetes</taxon>
        <taxon>Kitasatosporales</taxon>
        <taxon>Streptomycetaceae</taxon>
        <taxon>Streptomyces</taxon>
    </lineage>
</organism>
<dbReference type="Proteomes" id="UP000788262">
    <property type="component" value="Unassembled WGS sequence"/>
</dbReference>
<reference evidence="1 2" key="1">
    <citation type="submission" date="2021-02" db="EMBL/GenBank/DDBJ databases">
        <title>Whole genome sequencing of Streptomyces actuosus VRA1.</title>
        <authorList>
            <person name="Sen G."/>
            <person name="Sen A."/>
        </authorList>
    </citation>
    <scope>NUCLEOTIDE SEQUENCE [LARGE SCALE GENOMIC DNA]</scope>
    <source>
        <strain evidence="1 2">VRA1</strain>
    </source>
</reference>
<name>A0ABS2VR40_STRAS</name>